<organism evidence="1 2">
    <name type="scientific">uncultured phage cr85_1</name>
    <dbReference type="NCBI Taxonomy" id="2772074"/>
    <lineage>
        <taxon>Viruses</taxon>
        <taxon>Duplodnaviria</taxon>
        <taxon>Heunggongvirae</taxon>
        <taxon>Uroviricota</taxon>
        <taxon>Caudoviricetes</taxon>
        <taxon>Crassvirales</taxon>
        <taxon>Steigviridae</taxon>
        <taxon>Asinivirinae</taxon>
        <taxon>Kahnovirus</taxon>
        <taxon>Kahnovirus oralis</taxon>
    </lineage>
</organism>
<dbReference type="Pfam" id="PF25724">
    <property type="entry name" value="crAss_THA"/>
    <property type="match status" value="1"/>
</dbReference>
<name>A0A7M1RYF8_9CAUD</name>
<dbReference type="Proteomes" id="UP000593882">
    <property type="component" value="Segment"/>
</dbReference>
<reference evidence="1 2" key="1">
    <citation type="submission" date="2020-07" db="EMBL/GenBank/DDBJ databases">
        <title>Taxonomic proposal: Crassvirales, a new order of highly abundant and diverse bacterial viruses.</title>
        <authorList>
            <person name="Shkoporov A.N."/>
            <person name="Stockdale S.R."/>
            <person name="Guerin E."/>
            <person name="Ross R.P."/>
            <person name="Hill C."/>
        </authorList>
    </citation>
    <scope>NUCLEOTIDE SEQUENCE [LARGE SCALE GENOMIC DNA]</scope>
</reference>
<evidence type="ECO:0000313" key="1">
    <source>
        <dbReference type="EMBL" id="QOR59475.1"/>
    </source>
</evidence>
<dbReference type="InterPro" id="IPR057876">
    <property type="entry name" value="crAss_THA"/>
</dbReference>
<protein>
    <submittedName>
        <fullName evidence="1">Uncharacterized protein</fullName>
    </submittedName>
</protein>
<evidence type="ECO:0000313" key="2">
    <source>
        <dbReference type="Proteomes" id="UP000593882"/>
    </source>
</evidence>
<dbReference type="KEGG" id="vg:65130061"/>
<dbReference type="EMBL" id="MT774390">
    <property type="protein sequence ID" value="QOR59475.1"/>
    <property type="molecule type" value="Genomic_DNA"/>
</dbReference>
<accession>A0A7M1RYF8</accession>
<proteinExistence type="predicted"/>
<dbReference type="GeneID" id="65130061"/>
<keyword evidence="2" id="KW-1185">Reference proteome</keyword>
<dbReference type="RefSeq" id="YP_010111633.1">
    <property type="nucleotide sequence ID" value="NC_055883.1"/>
</dbReference>
<sequence length="190" mass="21437">MIRFATLKVSGECRQLVIDASIEAYSFYDDVCIDSVVIDTQDTFMTSGPSSSSVYTKSIDGNSKHVTLILDKTDFNAAVDFGKDLFFVYITVKGTMAPDTPCGYDRYYDLGIAVNMHNLYKSLMGGIRQVEETCNIPKQLIDKYLQLKAFTTSLKTGNYTLAIKYWNKFFRNCVITDDTSTKCECSLWIT</sequence>